<name>A0A399REH8_9MICO</name>
<comment type="caution">
    <text evidence="2">The sequence shown here is derived from an EMBL/GenBank/DDBJ whole genome shotgun (WGS) entry which is preliminary data.</text>
</comment>
<proteinExistence type="predicted"/>
<feature type="compositionally biased region" description="Acidic residues" evidence="1">
    <location>
        <begin position="131"/>
        <end position="140"/>
    </location>
</feature>
<organism evidence="2 3">
    <name type="scientific">Clavibacter michiganensis subsp. insidiosus</name>
    <dbReference type="NCBI Taxonomy" id="33014"/>
    <lineage>
        <taxon>Bacteria</taxon>
        <taxon>Bacillati</taxon>
        <taxon>Actinomycetota</taxon>
        <taxon>Actinomycetes</taxon>
        <taxon>Micrococcales</taxon>
        <taxon>Microbacteriaceae</taxon>
        <taxon>Clavibacter</taxon>
    </lineage>
</organism>
<evidence type="ECO:0000256" key="1">
    <source>
        <dbReference type="SAM" id="MobiDB-lite"/>
    </source>
</evidence>
<feature type="compositionally biased region" description="Basic and acidic residues" evidence="1">
    <location>
        <begin position="119"/>
        <end position="130"/>
    </location>
</feature>
<dbReference type="AlphaFoldDB" id="A0A399REH8"/>
<dbReference type="EMBL" id="QWEA01000365">
    <property type="protein sequence ID" value="RIJ29960.1"/>
    <property type="molecule type" value="Genomic_DNA"/>
</dbReference>
<accession>A0A399REH8</accession>
<evidence type="ECO:0000313" key="3">
    <source>
        <dbReference type="Proteomes" id="UP000266634"/>
    </source>
</evidence>
<sequence>MTISDASIPLHTTFGPGDGSLLLRFPPEYREEINALLDEYEISHGTVIELSAEVDLAIEAVRVLGAGGGLAALASVYKTFANRHANKRVVTEDGREIAGFSLKDTEKLLEDKAGKQAEIDKRWQEMAREQADDDDTESTR</sequence>
<dbReference type="RefSeq" id="WP_094171477.1">
    <property type="nucleotide sequence ID" value="NZ_JBHRUE010000008.1"/>
</dbReference>
<reference evidence="2 3" key="1">
    <citation type="submission" date="2018-08" db="EMBL/GenBank/DDBJ databases">
        <title>Genome Sequence of Clavibacter michiganensis Subspecies type strains, and the Atypical Peach-Colored Strains Isolated from Tomato.</title>
        <authorList>
            <person name="Osdaghi E."/>
            <person name="Portier P."/>
            <person name="Briand M."/>
            <person name="Jacques M.-A."/>
        </authorList>
    </citation>
    <scope>NUCLEOTIDE SEQUENCE [LARGE SCALE GENOMIC DNA]</scope>
    <source>
        <strain evidence="2 3">CFBP 6488</strain>
    </source>
</reference>
<feature type="region of interest" description="Disordered" evidence="1">
    <location>
        <begin position="119"/>
        <end position="140"/>
    </location>
</feature>
<protein>
    <submittedName>
        <fullName evidence="2">Uncharacterized protein</fullName>
    </submittedName>
</protein>
<dbReference type="Proteomes" id="UP000266634">
    <property type="component" value="Unassembled WGS sequence"/>
</dbReference>
<gene>
    <name evidence="2" type="ORF">DZF93_09780</name>
</gene>
<evidence type="ECO:0000313" key="2">
    <source>
        <dbReference type="EMBL" id="RIJ29960.1"/>
    </source>
</evidence>